<evidence type="ECO:0000256" key="4">
    <source>
        <dbReference type="ARBA" id="ARBA00022525"/>
    </source>
</evidence>
<dbReference type="Pfam" id="PF00246">
    <property type="entry name" value="Peptidase_M14"/>
    <property type="match status" value="1"/>
</dbReference>
<evidence type="ECO:0000256" key="11">
    <source>
        <dbReference type="ARBA" id="ARBA00023049"/>
    </source>
</evidence>
<evidence type="ECO:0000256" key="3">
    <source>
        <dbReference type="ARBA" id="ARBA00005988"/>
    </source>
</evidence>
<comment type="subcellular location">
    <subcellularLocation>
        <location evidence="2">Secreted</location>
    </subcellularLocation>
</comment>
<keyword evidence="8 15" id="KW-0732">Signal</keyword>
<evidence type="ECO:0000256" key="1">
    <source>
        <dbReference type="ARBA" id="ARBA00001947"/>
    </source>
</evidence>
<comment type="cofactor">
    <cofactor evidence="1">
        <name>Zn(2+)</name>
        <dbReference type="ChEBI" id="CHEBI:29105"/>
    </cofactor>
</comment>
<evidence type="ECO:0000256" key="8">
    <source>
        <dbReference type="ARBA" id="ARBA00022729"/>
    </source>
</evidence>
<dbReference type="Gene3D" id="3.30.70.340">
    <property type="entry name" value="Metallocarboxypeptidase-like"/>
    <property type="match status" value="1"/>
</dbReference>
<evidence type="ECO:0000256" key="9">
    <source>
        <dbReference type="ARBA" id="ARBA00022801"/>
    </source>
</evidence>
<keyword evidence="9" id="KW-0378">Hydrolase</keyword>
<keyword evidence="4" id="KW-0964">Secreted</keyword>
<dbReference type="PROSITE" id="PS52035">
    <property type="entry name" value="PEPTIDASE_M14"/>
    <property type="match status" value="1"/>
</dbReference>
<reference evidence="18" key="1">
    <citation type="submission" date="2025-08" db="UniProtKB">
        <authorList>
            <consortium name="RefSeq"/>
        </authorList>
    </citation>
    <scope>IDENTIFICATION</scope>
    <source>
        <strain evidence="18">15112-1751.03</strain>
        <tissue evidence="18">Whole Adult</tissue>
    </source>
</reference>
<dbReference type="PANTHER" id="PTHR11705">
    <property type="entry name" value="PROTEASE FAMILY M14 CARBOXYPEPTIDASE A,B"/>
    <property type="match status" value="1"/>
</dbReference>
<evidence type="ECO:0000256" key="5">
    <source>
        <dbReference type="ARBA" id="ARBA00022645"/>
    </source>
</evidence>
<evidence type="ECO:0000256" key="14">
    <source>
        <dbReference type="PROSITE-ProRule" id="PRU01379"/>
    </source>
</evidence>
<evidence type="ECO:0000256" key="15">
    <source>
        <dbReference type="SAM" id="SignalP"/>
    </source>
</evidence>
<evidence type="ECO:0000256" key="6">
    <source>
        <dbReference type="ARBA" id="ARBA00022670"/>
    </source>
</evidence>
<dbReference type="GO" id="GO:0006508">
    <property type="term" value="P:proteolysis"/>
    <property type="evidence" value="ECO:0007669"/>
    <property type="project" value="UniProtKB-KW"/>
</dbReference>
<keyword evidence="5" id="KW-0121">Carboxypeptidase</keyword>
<keyword evidence="17" id="KW-1185">Reference proteome</keyword>
<dbReference type="Gene3D" id="3.40.630.10">
    <property type="entry name" value="Zn peptidases"/>
    <property type="match status" value="1"/>
</dbReference>
<keyword evidence="10" id="KW-0862">Zinc</keyword>
<feature type="active site" description="Proton donor/acceptor" evidence="14">
    <location>
        <position position="382"/>
    </location>
</feature>
<keyword evidence="12" id="KW-1015">Disulfide bond</keyword>
<dbReference type="InterPro" id="IPR003146">
    <property type="entry name" value="M14A_act_pep"/>
</dbReference>
<evidence type="ECO:0000313" key="18">
    <source>
        <dbReference type="RefSeq" id="XP_034099839.1"/>
    </source>
</evidence>
<organism evidence="17 18">
    <name type="scientific">Drosophila albomicans</name>
    <name type="common">Fruit fly</name>
    <dbReference type="NCBI Taxonomy" id="7291"/>
    <lineage>
        <taxon>Eukaryota</taxon>
        <taxon>Metazoa</taxon>
        <taxon>Ecdysozoa</taxon>
        <taxon>Arthropoda</taxon>
        <taxon>Hexapoda</taxon>
        <taxon>Insecta</taxon>
        <taxon>Pterygota</taxon>
        <taxon>Neoptera</taxon>
        <taxon>Endopterygota</taxon>
        <taxon>Diptera</taxon>
        <taxon>Brachycera</taxon>
        <taxon>Muscomorpha</taxon>
        <taxon>Ephydroidea</taxon>
        <taxon>Drosophilidae</taxon>
        <taxon>Drosophila</taxon>
    </lineage>
</organism>
<dbReference type="SUPFAM" id="SSF54897">
    <property type="entry name" value="Protease propeptides/inhibitors"/>
    <property type="match status" value="1"/>
</dbReference>
<dbReference type="SMART" id="SM00631">
    <property type="entry name" value="Zn_pept"/>
    <property type="match status" value="1"/>
</dbReference>
<evidence type="ECO:0000256" key="2">
    <source>
        <dbReference type="ARBA" id="ARBA00004613"/>
    </source>
</evidence>
<dbReference type="Pfam" id="PF02244">
    <property type="entry name" value="Propep_M14"/>
    <property type="match status" value="1"/>
</dbReference>
<dbReference type="FunFam" id="3.30.70.340:FF:000002">
    <property type="entry name" value="Carboxypeptidase A"/>
    <property type="match status" value="1"/>
</dbReference>
<accession>A0A6P8W8N7</accession>
<comment type="similarity">
    <text evidence="3 14">Belongs to the peptidase M14 family.</text>
</comment>
<protein>
    <recommendedName>
        <fullName evidence="13">Zinc carboxypeptidase A 1</fullName>
    </recommendedName>
</protein>
<feature type="domain" description="Peptidase M14" evidence="16">
    <location>
        <begin position="121"/>
        <end position="416"/>
    </location>
</feature>
<dbReference type="CDD" id="cd03860">
    <property type="entry name" value="M14_CP_A-B_like"/>
    <property type="match status" value="1"/>
</dbReference>
<keyword evidence="11" id="KW-0482">Metalloprotease</keyword>
<dbReference type="AlphaFoldDB" id="A0A6P8W8N7"/>
<dbReference type="GO" id="GO:0008270">
    <property type="term" value="F:zinc ion binding"/>
    <property type="evidence" value="ECO:0007669"/>
    <property type="project" value="InterPro"/>
</dbReference>
<evidence type="ECO:0000256" key="7">
    <source>
        <dbReference type="ARBA" id="ARBA00022723"/>
    </source>
</evidence>
<keyword evidence="7" id="KW-0479">Metal-binding</keyword>
<sequence>MRFIWLFASLVVLASAATIKDTGKLRFDNHSVYKLKISNKLQLAIVNKLCSLSEKYDIWKDYEEYSKEVHVMVNPAELNRFQILLKLAGISNEVLIPNVQKLIDDEQVPSGRDSSTFGWTRYYELDEIEAWLDSIFAAYPSVTEEFTVGQSYEGRRIRGIKISHGTNKRGIFIESNIHAREWITSASATYFINELLTSQDTEVRNLAESYDWYIVPVFNVDGFEYSHTKNRMWRKTRQPHATNSCIGVDGNRNFDSHWLENNGASSNPCSETFAGDVAFSEPEAKALSEYLISIQDKFDVYLSFHSYGQWLLSPYGHSAEELPENYDDLQEIGTAFVDAIQNMVYGTTYVRGSTATTLYVASGSSVDWVFNELDKKVAYTIEYRDTGRYGFVLPPAQIKPNCEELMTGMIALIKKTNELGYIV</sequence>
<dbReference type="SUPFAM" id="SSF53187">
    <property type="entry name" value="Zn-dependent exopeptidases"/>
    <property type="match status" value="1"/>
</dbReference>
<dbReference type="PRINTS" id="PR00765">
    <property type="entry name" value="CRBOXYPTASEA"/>
</dbReference>
<dbReference type="InterPro" id="IPR036990">
    <property type="entry name" value="M14A-like_propep"/>
</dbReference>
<feature type="signal peptide" evidence="15">
    <location>
        <begin position="1"/>
        <end position="16"/>
    </location>
</feature>
<evidence type="ECO:0000259" key="16">
    <source>
        <dbReference type="PROSITE" id="PS52035"/>
    </source>
</evidence>
<keyword evidence="6" id="KW-0645">Protease</keyword>
<feature type="chain" id="PRO_5028249629" description="Zinc carboxypeptidase A 1" evidence="15">
    <location>
        <begin position="17"/>
        <end position="423"/>
    </location>
</feature>
<dbReference type="GeneID" id="117565003"/>
<dbReference type="OrthoDB" id="3626597at2759"/>
<evidence type="ECO:0000313" key="17">
    <source>
        <dbReference type="Proteomes" id="UP000515160"/>
    </source>
</evidence>
<dbReference type="GO" id="GO:0005615">
    <property type="term" value="C:extracellular space"/>
    <property type="evidence" value="ECO:0007669"/>
    <property type="project" value="TreeGrafter"/>
</dbReference>
<dbReference type="GO" id="GO:0004181">
    <property type="term" value="F:metallocarboxypeptidase activity"/>
    <property type="evidence" value="ECO:0007669"/>
    <property type="project" value="InterPro"/>
</dbReference>
<dbReference type="PANTHER" id="PTHR11705:SF123">
    <property type="entry name" value="PEPTIDASE M14 CARBOXYPEPTIDASE A DOMAIN-CONTAINING PROTEIN-RELATED"/>
    <property type="match status" value="1"/>
</dbReference>
<evidence type="ECO:0000256" key="10">
    <source>
        <dbReference type="ARBA" id="ARBA00022833"/>
    </source>
</evidence>
<name>A0A6P8W8N7_DROAB</name>
<dbReference type="InterPro" id="IPR000834">
    <property type="entry name" value="Peptidase_M14"/>
</dbReference>
<proteinExistence type="inferred from homology"/>
<dbReference type="Proteomes" id="UP000515160">
    <property type="component" value="Chromosome 2L"/>
</dbReference>
<dbReference type="FunFam" id="3.40.630.10:FF:000001">
    <property type="entry name" value="Carboxypeptidase B"/>
    <property type="match status" value="1"/>
</dbReference>
<evidence type="ECO:0000256" key="12">
    <source>
        <dbReference type="ARBA" id="ARBA00023157"/>
    </source>
</evidence>
<dbReference type="RefSeq" id="XP_034099839.1">
    <property type="nucleotide sequence ID" value="XM_034243948.2"/>
</dbReference>
<gene>
    <name evidence="18" type="primary">LOC117565003</name>
</gene>
<evidence type="ECO:0000256" key="13">
    <source>
        <dbReference type="ARBA" id="ARBA00069039"/>
    </source>
</evidence>